<proteinExistence type="predicted"/>
<gene>
    <name evidence="1" type="ORF">UFOPK2373_00675</name>
</gene>
<organism evidence="1">
    <name type="scientific">freshwater metagenome</name>
    <dbReference type="NCBI Taxonomy" id="449393"/>
    <lineage>
        <taxon>unclassified sequences</taxon>
        <taxon>metagenomes</taxon>
        <taxon>ecological metagenomes</taxon>
    </lineage>
</organism>
<protein>
    <submittedName>
        <fullName evidence="1">Unannotated protein</fullName>
    </submittedName>
</protein>
<sequence>MWVFTKNGFVSAVRKDEHPEVLTIRARDRISLEDLAEIAKVEIGKSTSGDYPYRVFVAPKVFADWLFAEAMAIDYNNYKNEVARTRGYEFAGPLGDVWAAMHDVTDAEANNGETHHVDPNG</sequence>
<dbReference type="EMBL" id="CAEZXL010000104">
    <property type="protein sequence ID" value="CAB4688975.1"/>
    <property type="molecule type" value="Genomic_DNA"/>
</dbReference>
<accession>A0A6J6NW63</accession>
<evidence type="ECO:0000313" key="1">
    <source>
        <dbReference type="EMBL" id="CAB4688975.1"/>
    </source>
</evidence>
<reference evidence="1" key="1">
    <citation type="submission" date="2020-05" db="EMBL/GenBank/DDBJ databases">
        <authorList>
            <person name="Chiriac C."/>
            <person name="Salcher M."/>
            <person name="Ghai R."/>
            <person name="Kavagutti S V."/>
        </authorList>
    </citation>
    <scope>NUCLEOTIDE SEQUENCE</scope>
</reference>
<dbReference type="AlphaFoldDB" id="A0A6J6NW63"/>
<name>A0A6J6NW63_9ZZZZ</name>